<feature type="transmembrane region" description="Helical" evidence="10">
    <location>
        <begin position="12"/>
        <end position="31"/>
    </location>
</feature>
<dbReference type="NCBIfam" id="TIGR01707">
    <property type="entry name" value="gspI"/>
    <property type="match status" value="1"/>
</dbReference>
<keyword evidence="4" id="KW-1003">Cell membrane</keyword>
<comment type="caution">
    <text evidence="12">The sequence shown here is derived from an EMBL/GenBank/DDBJ whole genome shotgun (WGS) entry which is preliminary data.</text>
</comment>
<keyword evidence="9 10" id="KW-0472">Membrane</keyword>
<keyword evidence="7 10" id="KW-0812">Transmembrane</keyword>
<accession>A0ABT2E606</accession>
<evidence type="ECO:0000256" key="4">
    <source>
        <dbReference type="ARBA" id="ARBA00022475"/>
    </source>
</evidence>
<dbReference type="SUPFAM" id="SSF54523">
    <property type="entry name" value="Pili subunits"/>
    <property type="match status" value="1"/>
</dbReference>
<dbReference type="PROSITE" id="PS00409">
    <property type="entry name" value="PROKAR_NTER_METHYL"/>
    <property type="match status" value="1"/>
</dbReference>
<comment type="PTM">
    <text evidence="10">Cleaved by prepilin peptidase.</text>
</comment>
<keyword evidence="6 10" id="KW-0997">Cell inner membrane</keyword>
<comment type="similarity">
    <text evidence="3 10">Belongs to the GSP I family.</text>
</comment>
<dbReference type="PANTHER" id="PTHR38779:SF2">
    <property type="entry name" value="TYPE II SECRETION SYSTEM PROTEIN I-RELATED"/>
    <property type="match status" value="1"/>
</dbReference>
<dbReference type="InterPro" id="IPR010052">
    <property type="entry name" value="T2SS_protein-GspI"/>
</dbReference>
<evidence type="ECO:0000256" key="8">
    <source>
        <dbReference type="ARBA" id="ARBA00022989"/>
    </source>
</evidence>
<evidence type="ECO:0000256" key="10">
    <source>
        <dbReference type="RuleBase" id="RU368030"/>
    </source>
</evidence>
<comment type="subunit">
    <text evidence="10">Type II secretion is composed of four main components: the outer membrane complex, the inner membrane complex, the cytoplasmic secretion ATPase and the periplasm-spanning pseudopilus.</text>
</comment>
<keyword evidence="5 10" id="KW-0488">Methylation</keyword>
<evidence type="ECO:0000256" key="2">
    <source>
        <dbReference type="ARBA" id="ARBA00004377"/>
    </source>
</evidence>
<evidence type="ECO:0000259" key="11">
    <source>
        <dbReference type="Pfam" id="PF02501"/>
    </source>
</evidence>
<evidence type="ECO:0000313" key="12">
    <source>
        <dbReference type="EMBL" id="MCS2163309.1"/>
    </source>
</evidence>
<dbReference type="InterPro" id="IPR003413">
    <property type="entry name" value="T2SS_GspI_C"/>
</dbReference>
<evidence type="ECO:0000256" key="9">
    <source>
        <dbReference type="ARBA" id="ARBA00023136"/>
    </source>
</evidence>
<evidence type="ECO:0000256" key="1">
    <source>
        <dbReference type="ARBA" id="ARBA00003161"/>
    </source>
</evidence>
<dbReference type="InterPro" id="IPR045584">
    <property type="entry name" value="Pilin-like"/>
</dbReference>
<evidence type="ECO:0000256" key="6">
    <source>
        <dbReference type="ARBA" id="ARBA00022519"/>
    </source>
</evidence>
<dbReference type="InterPro" id="IPR012902">
    <property type="entry name" value="N_methyl_site"/>
</dbReference>
<dbReference type="Pfam" id="PF07963">
    <property type="entry name" value="N_methyl"/>
    <property type="match status" value="1"/>
</dbReference>
<gene>
    <name evidence="12" type="primary">gspI</name>
    <name evidence="12" type="ORF">MUU47_19690</name>
</gene>
<dbReference type="NCBIfam" id="TIGR02532">
    <property type="entry name" value="IV_pilin_GFxxxE"/>
    <property type="match status" value="1"/>
</dbReference>
<dbReference type="PANTHER" id="PTHR38779">
    <property type="entry name" value="TYPE II SECRETION SYSTEM PROTEIN I-RELATED"/>
    <property type="match status" value="1"/>
</dbReference>
<comment type="subcellular location">
    <subcellularLocation>
        <location evidence="2 10">Cell inner membrane</location>
        <topology evidence="2 10">Single-pass membrane protein</topology>
    </subcellularLocation>
</comment>
<protein>
    <recommendedName>
        <fullName evidence="10">Type II secretion system protein I</fullName>
        <shortName evidence="10">T2SS minor pseudopilin I</shortName>
    </recommendedName>
</protein>
<evidence type="ECO:0000256" key="3">
    <source>
        <dbReference type="ARBA" id="ARBA00008358"/>
    </source>
</evidence>
<proteinExistence type="inferred from homology"/>
<name>A0ABT2E606_9ENTR</name>
<evidence type="ECO:0000313" key="13">
    <source>
        <dbReference type="Proteomes" id="UP001205357"/>
    </source>
</evidence>
<evidence type="ECO:0000256" key="7">
    <source>
        <dbReference type="ARBA" id="ARBA00022692"/>
    </source>
</evidence>
<evidence type="ECO:0000256" key="5">
    <source>
        <dbReference type="ARBA" id="ARBA00022481"/>
    </source>
</evidence>
<feature type="domain" description="Type II secretion system protein GspI C-terminal" evidence="11">
    <location>
        <begin position="46"/>
        <end position="118"/>
    </location>
</feature>
<comment type="function">
    <text evidence="1">Component of the type II secretion system required for the energy-dependent secretion of extracellular factors such as proteases and toxins from the periplasm. Part of the pseudopilus tip complex that is critical for the recognition and binding of secretion substrates.</text>
</comment>
<reference evidence="12 13" key="1">
    <citation type="submission" date="2022-04" db="EMBL/GenBank/DDBJ databases">
        <title>Proposal of a three novel species of Scandinavium, Scandinavium hiltneri, Scandinavium manionii, Scandinavium tedordense.</title>
        <authorList>
            <person name="Maddock D.W."/>
            <person name="Brady C.L."/>
            <person name="Denman S."/>
            <person name="Arnold D."/>
        </authorList>
    </citation>
    <scope>NUCLEOTIDE SEQUENCE [LARGE SCALE GENOMIC DNA]</scope>
    <source>
        <strain evidence="12 13">H11S7</strain>
    </source>
</reference>
<keyword evidence="8 10" id="KW-1133">Transmembrane helix</keyword>
<dbReference type="Pfam" id="PF02501">
    <property type="entry name" value="T2SSI"/>
    <property type="match status" value="1"/>
</dbReference>
<keyword evidence="13" id="KW-1185">Reference proteome</keyword>
<dbReference type="Proteomes" id="UP001205357">
    <property type="component" value="Unassembled WGS sequence"/>
</dbReference>
<organism evidence="12 13">
    <name type="scientific">Scandinavium hiltneri</name>
    <dbReference type="NCBI Taxonomy" id="2926519"/>
    <lineage>
        <taxon>Bacteria</taxon>
        <taxon>Pseudomonadati</taxon>
        <taxon>Pseudomonadota</taxon>
        <taxon>Gammaproteobacteria</taxon>
        <taxon>Enterobacterales</taxon>
        <taxon>Enterobacteriaceae</taxon>
        <taxon>Scandinavium</taxon>
    </lineage>
</organism>
<dbReference type="EMBL" id="JALIGE010000076">
    <property type="protein sequence ID" value="MCS2163309.1"/>
    <property type="molecule type" value="Genomic_DNA"/>
</dbReference>
<sequence length="131" mass="14505">MSNRHRKQQGMTLLEVMVALAIFATAALALMNSVSLNVRFTHTLGDSLQASWLAENRLAEAALTGSDFPDEAQEGDEMMGGRKWHWREQRVDTGEQGFANEVVISEGDEAQPVITLRVHSPVLREDEDATP</sequence>
<dbReference type="RefSeq" id="WP_258989850.1">
    <property type="nucleotide sequence ID" value="NZ_JALIGE010000076.1"/>
</dbReference>
<dbReference type="Gene3D" id="3.30.1300.30">
    <property type="entry name" value="GSPII I/J protein-like"/>
    <property type="match status" value="1"/>
</dbReference>